<proteinExistence type="inferred from homology"/>
<keyword evidence="2" id="KW-1003">Cell membrane</keyword>
<dbReference type="OMA" id="GIANVMY"/>
<accession>A0A2N8IQH8</accession>
<evidence type="ECO:0000256" key="5">
    <source>
        <dbReference type="ARBA" id="ARBA00023136"/>
    </source>
</evidence>
<dbReference type="AlphaFoldDB" id="A0A2N8IQH8"/>
<evidence type="ECO:0000259" key="8">
    <source>
        <dbReference type="Pfam" id="PF02687"/>
    </source>
</evidence>
<evidence type="ECO:0000256" key="1">
    <source>
        <dbReference type="ARBA" id="ARBA00004651"/>
    </source>
</evidence>
<evidence type="ECO:0000256" key="3">
    <source>
        <dbReference type="ARBA" id="ARBA00022692"/>
    </source>
</evidence>
<dbReference type="PANTHER" id="PTHR30572:SF4">
    <property type="entry name" value="ABC TRANSPORTER PERMEASE YTRF"/>
    <property type="match status" value="1"/>
</dbReference>
<evidence type="ECO:0000256" key="4">
    <source>
        <dbReference type="ARBA" id="ARBA00022989"/>
    </source>
</evidence>
<evidence type="ECO:0000313" key="11">
    <source>
        <dbReference type="EMBL" id="PND05124.1"/>
    </source>
</evidence>
<dbReference type="Pfam" id="PF12704">
    <property type="entry name" value="MacB_PCD"/>
    <property type="match status" value="1"/>
</dbReference>
<protein>
    <submittedName>
        <fullName evidence="10">Uncharacterized protein</fullName>
    </submittedName>
</protein>
<feature type="transmembrane region" description="Helical" evidence="7">
    <location>
        <begin position="331"/>
        <end position="355"/>
    </location>
</feature>
<dbReference type="EMBL" id="PJLB01000004">
    <property type="protein sequence ID" value="PND05124.1"/>
    <property type="molecule type" value="Genomic_DNA"/>
</dbReference>
<dbReference type="GO" id="GO:0005886">
    <property type="term" value="C:plasma membrane"/>
    <property type="evidence" value="ECO:0007669"/>
    <property type="project" value="UniProtKB-SubCell"/>
</dbReference>
<dbReference type="InterPro" id="IPR050250">
    <property type="entry name" value="Macrolide_Exporter_MacB"/>
</dbReference>
<sequence>MKFLPLLKTCIRALVRNPMRAALTILGIIIGIAAVIAMVEIGQGSTLQIKNTIASMGADTLNIRPGAISKSGVNTGAGGRASLTNADCEAIAKDCPMVLRATPVVRASGQVIYGNKNWSPETVEGGSVEYLKIKSWYDMARGQPFSEEDVEQARRVCVIGQTVAKELFGDEDPLGKDIRIKNVMFKVIGILQKKGANMMGRDQDDSIILPWTSIRYRLQGLGGGSTTTSTGNSTTTFNRADKYTASSVDYYTETTDQPYTDAPHPRRFNNIDSIMAQISDPERSSEAIDQITEVIRAKHNLKDGQLDDFRVWDMAEMSRAMSSTTEVMTNLLMIVAMISLVVGGVGIMNIMLVSVTERTKEIGLRMAVGARPQDIMRQFLLEAVLLCVVGGALGIMLGKAISIIVSRTMNWATASSPEAMALAVGVSVFIGLAFGWYPSWKASKMDPIDALRHE</sequence>
<comment type="caution">
    <text evidence="10">The sequence shown here is derived from an EMBL/GenBank/DDBJ whole genome shotgun (WGS) entry which is preliminary data.</text>
</comment>
<evidence type="ECO:0000256" key="2">
    <source>
        <dbReference type="ARBA" id="ARBA00022475"/>
    </source>
</evidence>
<feature type="domain" description="ABC3 transporter permease C-terminal" evidence="8">
    <location>
        <begin position="333"/>
        <end position="447"/>
    </location>
</feature>
<evidence type="ECO:0000313" key="13">
    <source>
        <dbReference type="Proteomes" id="UP000236075"/>
    </source>
</evidence>
<dbReference type="RefSeq" id="WP_012419164.1">
    <property type="nucleotide sequence ID" value="NZ_AP021898.1"/>
</dbReference>
<keyword evidence="5 7" id="KW-0472">Membrane</keyword>
<dbReference type="InterPro" id="IPR025857">
    <property type="entry name" value="MacB_PCD"/>
</dbReference>
<name>A0A2N8IQH8_9BACT</name>
<dbReference type="GeneID" id="60879532"/>
<evidence type="ECO:0000259" key="9">
    <source>
        <dbReference type="Pfam" id="PF12704"/>
    </source>
</evidence>
<keyword evidence="3 7" id="KW-0812">Transmembrane</keyword>
<dbReference type="Proteomes" id="UP000236075">
    <property type="component" value="Unassembled WGS sequence"/>
</dbReference>
<evidence type="ECO:0000256" key="7">
    <source>
        <dbReference type="SAM" id="Phobius"/>
    </source>
</evidence>
<evidence type="ECO:0000256" key="6">
    <source>
        <dbReference type="ARBA" id="ARBA00038076"/>
    </source>
</evidence>
<gene>
    <name evidence="11" type="ORF">CXT95_01525</name>
    <name evidence="10" type="ORF">CXU09_00375</name>
</gene>
<feature type="transmembrane region" description="Helical" evidence="7">
    <location>
        <begin position="379"/>
        <end position="404"/>
    </location>
</feature>
<feature type="domain" description="MacB-like periplasmic core" evidence="9">
    <location>
        <begin position="22"/>
        <end position="293"/>
    </location>
</feature>
<dbReference type="PANTHER" id="PTHR30572">
    <property type="entry name" value="MEMBRANE COMPONENT OF TRANSPORTER-RELATED"/>
    <property type="match status" value="1"/>
</dbReference>
<feature type="transmembrane region" description="Helical" evidence="7">
    <location>
        <begin position="419"/>
        <end position="437"/>
    </location>
</feature>
<dbReference type="Proteomes" id="UP000235914">
    <property type="component" value="Unassembled WGS sequence"/>
</dbReference>
<dbReference type="Pfam" id="PF02687">
    <property type="entry name" value="FtsX"/>
    <property type="match status" value="1"/>
</dbReference>
<feature type="transmembrane region" description="Helical" evidence="7">
    <location>
        <begin position="21"/>
        <end position="39"/>
    </location>
</feature>
<keyword evidence="4 7" id="KW-1133">Transmembrane helix</keyword>
<dbReference type="GO" id="GO:0022857">
    <property type="term" value="F:transmembrane transporter activity"/>
    <property type="evidence" value="ECO:0007669"/>
    <property type="project" value="TreeGrafter"/>
</dbReference>
<evidence type="ECO:0000313" key="12">
    <source>
        <dbReference type="Proteomes" id="UP000235914"/>
    </source>
</evidence>
<reference evidence="12 13" key="1">
    <citation type="journal article" date="2017" name="BMC Genomics">
        <title>Genome sequencing of 39 Akkermansia muciniphila isolates reveals its population structure, genomic and functional diverisity, and global distribution in mammalian gut microbiotas.</title>
        <authorList>
            <person name="Guo X."/>
            <person name="Li S."/>
            <person name="Zhang J."/>
            <person name="Wu F."/>
            <person name="Li X."/>
            <person name="Wu D."/>
            <person name="Zhang M."/>
            <person name="Ou Z."/>
            <person name="Jie Z."/>
            <person name="Yan Q."/>
            <person name="Li P."/>
            <person name="Yi J."/>
            <person name="Peng Y."/>
        </authorList>
    </citation>
    <scope>NUCLEOTIDE SEQUENCE [LARGE SCALE GENOMIC DNA]</scope>
    <source>
        <strain evidence="11 13">GP28</strain>
        <strain evidence="10 12">GP43</strain>
    </source>
</reference>
<evidence type="ECO:0000313" key="10">
    <source>
        <dbReference type="EMBL" id="PNC57571.1"/>
    </source>
</evidence>
<dbReference type="EMBL" id="PJKN01000001">
    <property type="protein sequence ID" value="PNC57571.1"/>
    <property type="molecule type" value="Genomic_DNA"/>
</dbReference>
<dbReference type="InterPro" id="IPR003838">
    <property type="entry name" value="ABC3_permease_C"/>
</dbReference>
<organism evidence="10 12">
    <name type="scientific">Akkermansia muciniphila</name>
    <dbReference type="NCBI Taxonomy" id="239935"/>
    <lineage>
        <taxon>Bacteria</taxon>
        <taxon>Pseudomonadati</taxon>
        <taxon>Verrucomicrobiota</taxon>
        <taxon>Verrucomicrobiia</taxon>
        <taxon>Verrucomicrobiales</taxon>
        <taxon>Akkermansiaceae</taxon>
        <taxon>Akkermansia</taxon>
    </lineage>
</organism>
<comment type="subcellular location">
    <subcellularLocation>
        <location evidence="1">Cell membrane</location>
        <topology evidence="1">Multi-pass membrane protein</topology>
    </subcellularLocation>
</comment>
<comment type="similarity">
    <text evidence="6">Belongs to the ABC-4 integral membrane protein family.</text>
</comment>